<name>A0A934RVM9_9BACT</name>
<keyword evidence="1" id="KW-0732">Signal</keyword>
<keyword evidence="5" id="KW-1185">Reference proteome</keyword>
<dbReference type="InterPro" id="IPR045136">
    <property type="entry name" value="Iah1-like"/>
</dbReference>
<dbReference type="EMBL" id="JAENIL010000020">
    <property type="protein sequence ID" value="MBK1877652.1"/>
    <property type="molecule type" value="Genomic_DNA"/>
</dbReference>
<evidence type="ECO:0000259" key="2">
    <source>
        <dbReference type="Pfam" id="PF13472"/>
    </source>
</evidence>
<dbReference type="SUPFAM" id="SSF52317">
    <property type="entry name" value="Class I glutamine amidotransferase-like"/>
    <property type="match status" value="1"/>
</dbReference>
<dbReference type="InterPro" id="IPR029062">
    <property type="entry name" value="Class_I_gatase-like"/>
</dbReference>
<evidence type="ECO:0000259" key="3">
    <source>
        <dbReference type="Pfam" id="PF23500"/>
    </source>
</evidence>
<evidence type="ECO:0008006" key="6">
    <source>
        <dbReference type="Google" id="ProtNLM"/>
    </source>
</evidence>
<sequence>MRLNKILSLLLVSIAIKAGFANGIDHLVFEPPAEIANGKRIVIVSGDEEYRSEESCPMLAKLLSQKHGFHCTVLFAIEPGTDIINPNNIHNIPNLESLYEADLMILGTRWRILPGEQLQPILDYLNAAKPIIAFRTATHPFKNNDFYGGYDWENFGKNVVGENWLSHHGKHKVEGGRAVVVAENADHPVLNSVEDIFTWSDIYGIEHLNQKTATVLLRGAVTETLETDSKILPGPINDPMMPLAWIKDYPTPDGKRTGICFATTAGAAYDLQVEDLRRLFVNASYHLLGMDVPEKADVDLVDPYTPSFYGFMEKDYFLKRGLRVSDYRIGHFARAILSEEELEALAAQSPKQAGIDLKKNSRVVLLGNGLSERMLYHGHFETELHLRFPEHQLTVRNLSHSGFTAGFRPHSSRKDQWAFPEAEAFHPELQPHSGEGHYPSEDEWLESLQPDLLIAFYGYSESFAGPNGIELFQDELQAFIDHTNAQNYNGDSSTQLVLASPIAFQDLSETHSLPNGSKQNANLLLYTKAMQEVAAEKGILFLDLFSPTSELFANSSEQLTVNGAHLNDAGYQQLAPILADLLFPNSSKSQYPEPITQNLADLVRSKSWYWFHDYQMPNGVHAYGRRFEPFGDENYPEEVEKLRELTHNRDLAIHALLSGETFDLEAADAQTRPLTEIKTNAPDRANNHYRYGQDALDAFTMVDGFQIELFASEKEFPNLANPVQLTFDNKGRLWVAVMPSYPHHRPGDPRPDDKLLI</sequence>
<dbReference type="Gene3D" id="3.40.50.1110">
    <property type="entry name" value="SGNH hydrolase"/>
    <property type="match status" value="1"/>
</dbReference>
<dbReference type="GO" id="GO:0016788">
    <property type="term" value="F:hydrolase activity, acting on ester bonds"/>
    <property type="evidence" value="ECO:0007669"/>
    <property type="project" value="UniProtKB-ARBA"/>
</dbReference>
<dbReference type="Gene3D" id="3.40.50.880">
    <property type="match status" value="1"/>
</dbReference>
<evidence type="ECO:0000313" key="5">
    <source>
        <dbReference type="Proteomes" id="UP000617628"/>
    </source>
</evidence>
<dbReference type="InterPro" id="IPR055557">
    <property type="entry name" value="DUF7133"/>
</dbReference>
<proteinExistence type="predicted"/>
<dbReference type="InterPro" id="IPR036514">
    <property type="entry name" value="SGNH_hydro_sf"/>
</dbReference>
<evidence type="ECO:0000256" key="1">
    <source>
        <dbReference type="SAM" id="SignalP"/>
    </source>
</evidence>
<protein>
    <recommendedName>
        <fullName evidence="6">ThuA-like domain-containing protein</fullName>
    </recommendedName>
</protein>
<accession>A0A934RVM9</accession>
<dbReference type="Pfam" id="PF13472">
    <property type="entry name" value="Lipase_GDSL_2"/>
    <property type="match status" value="1"/>
</dbReference>
<dbReference type="PANTHER" id="PTHR14209">
    <property type="entry name" value="ISOAMYL ACETATE-HYDROLYZING ESTERASE 1"/>
    <property type="match status" value="1"/>
</dbReference>
<dbReference type="RefSeq" id="WP_200355866.1">
    <property type="nucleotide sequence ID" value="NZ_JBHLTO010000001.1"/>
</dbReference>
<dbReference type="Proteomes" id="UP000617628">
    <property type="component" value="Unassembled WGS sequence"/>
</dbReference>
<organism evidence="4 5">
    <name type="scientific">Pelagicoccus mobilis</name>
    <dbReference type="NCBI Taxonomy" id="415221"/>
    <lineage>
        <taxon>Bacteria</taxon>
        <taxon>Pseudomonadati</taxon>
        <taxon>Verrucomicrobiota</taxon>
        <taxon>Opitutia</taxon>
        <taxon>Puniceicoccales</taxon>
        <taxon>Pelagicoccaceae</taxon>
        <taxon>Pelagicoccus</taxon>
    </lineage>
</organism>
<dbReference type="AlphaFoldDB" id="A0A934RVM9"/>
<dbReference type="CDD" id="cd01834">
    <property type="entry name" value="SGNH_hydrolase_like_2"/>
    <property type="match status" value="1"/>
</dbReference>
<comment type="caution">
    <text evidence="4">The sequence shown here is derived from an EMBL/GenBank/DDBJ whole genome shotgun (WGS) entry which is preliminary data.</text>
</comment>
<dbReference type="InterPro" id="IPR013830">
    <property type="entry name" value="SGNH_hydro"/>
</dbReference>
<dbReference type="SUPFAM" id="SSF52266">
    <property type="entry name" value="SGNH hydrolase"/>
    <property type="match status" value="1"/>
</dbReference>
<dbReference type="PANTHER" id="PTHR14209:SF19">
    <property type="entry name" value="ISOAMYL ACETATE-HYDROLYZING ESTERASE 1 HOMOLOG"/>
    <property type="match status" value="1"/>
</dbReference>
<feature type="domain" description="DUF7133" evidence="3">
    <location>
        <begin position="693"/>
        <end position="748"/>
    </location>
</feature>
<feature type="chain" id="PRO_5037969406" description="ThuA-like domain-containing protein" evidence="1">
    <location>
        <begin position="24"/>
        <end position="757"/>
    </location>
</feature>
<gene>
    <name evidence="4" type="ORF">JIN87_12310</name>
</gene>
<reference evidence="4" key="1">
    <citation type="submission" date="2021-01" db="EMBL/GenBank/DDBJ databases">
        <title>Modified the classification status of verrucomicrobia.</title>
        <authorList>
            <person name="Feng X."/>
        </authorList>
    </citation>
    <scope>NUCLEOTIDE SEQUENCE</scope>
    <source>
        <strain evidence="4">KCTC 13126</strain>
    </source>
</reference>
<dbReference type="Pfam" id="PF23500">
    <property type="entry name" value="DUF7133"/>
    <property type="match status" value="1"/>
</dbReference>
<feature type="domain" description="SGNH hydrolase-type esterase" evidence="2">
    <location>
        <begin position="441"/>
        <end position="572"/>
    </location>
</feature>
<feature type="signal peptide" evidence="1">
    <location>
        <begin position="1"/>
        <end position="23"/>
    </location>
</feature>
<evidence type="ECO:0000313" key="4">
    <source>
        <dbReference type="EMBL" id="MBK1877652.1"/>
    </source>
</evidence>